<dbReference type="OrthoDB" id="2991872at2759"/>
<feature type="compositionally biased region" description="Low complexity" evidence="2">
    <location>
        <begin position="656"/>
        <end position="665"/>
    </location>
</feature>
<dbReference type="GO" id="GO:0008270">
    <property type="term" value="F:zinc ion binding"/>
    <property type="evidence" value="ECO:0007669"/>
    <property type="project" value="InterPro"/>
</dbReference>
<accession>E3RY01</accession>
<evidence type="ECO:0000256" key="2">
    <source>
        <dbReference type="SAM" id="MobiDB-lite"/>
    </source>
</evidence>
<dbReference type="KEGG" id="pte:PTT_14346"/>
<dbReference type="PANTHER" id="PTHR38791">
    <property type="entry name" value="ZN(II)2CYS6 TRANSCRIPTION FACTOR (EUROFUNG)-RELATED-RELATED"/>
    <property type="match status" value="1"/>
</dbReference>
<dbReference type="CDD" id="cd00067">
    <property type="entry name" value="GAL4"/>
    <property type="match status" value="1"/>
</dbReference>
<feature type="region of interest" description="Disordered" evidence="2">
    <location>
        <begin position="115"/>
        <end position="153"/>
    </location>
</feature>
<dbReference type="GO" id="GO:0000981">
    <property type="term" value="F:DNA-binding transcription factor activity, RNA polymerase II-specific"/>
    <property type="evidence" value="ECO:0007669"/>
    <property type="project" value="InterPro"/>
</dbReference>
<keyword evidence="1" id="KW-0539">Nucleus</keyword>
<organism evidence="4">
    <name type="scientific">Pyrenophora teres f. teres (strain 0-1)</name>
    <name type="common">Barley net blotch fungus</name>
    <name type="synonym">Drechslera teres f. teres</name>
    <dbReference type="NCBI Taxonomy" id="861557"/>
    <lineage>
        <taxon>Eukaryota</taxon>
        <taxon>Fungi</taxon>
        <taxon>Dikarya</taxon>
        <taxon>Ascomycota</taxon>
        <taxon>Pezizomycotina</taxon>
        <taxon>Dothideomycetes</taxon>
        <taxon>Pleosporomycetidae</taxon>
        <taxon>Pleosporales</taxon>
        <taxon>Pleosporineae</taxon>
        <taxon>Pleosporaceae</taxon>
        <taxon>Pyrenophora</taxon>
    </lineage>
</organism>
<feature type="compositionally biased region" description="Low complexity" evidence="2">
    <location>
        <begin position="129"/>
        <end position="143"/>
    </location>
</feature>
<gene>
    <name evidence="3" type="ORF">PTT_14346</name>
</gene>
<keyword evidence="4" id="KW-1185">Reference proteome</keyword>
<dbReference type="eggNOG" id="ENOG502RJ72">
    <property type="taxonomic scope" value="Eukaryota"/>
</dbReference>
<dbReference type="STRING" id="861557.E3RY01"/>
<name>E3RY01_PYRTT</name>
<dbReference type="InterPro" id="IPR053175">
    <property type="entry name" value="DHMBA_Reg_Transcription_Factor"/>
</dbReference>
<dbReference type="PANTHER" id="PTHR38791:SF12">
    <property type="entry name" value="TRANSCRIPTION FACTOR DOMAIN-CONTAINING PROTEIN-RELATED"/>
    <property type="match status" value="1"/>
</dbReference>
<sequence length="754" mass="84034">MEKFPARVFLVIVYRTYTAHGPQTFMLQIRDEKTHEPLSGICDEAKPTCTRCSKASNECKYRDQSDILFRNQTASAAQRAEESWRKRSKSHQRAPAIEKTAIEKTAIEKTTVVAKTLPSDESTPPALTDDQGSSSGSAHSPSDSTDDQAQEAASTITSIIDLSKMSITPALNPDFRRKAFERFVYDFVLPDSPDRDPNEPTDALWMFVPLLYEKAPQNSLIATTVDAVSYVNYANRCHDSHAAILAEECLAKAFPLLTKVIAEKKHAASNETLCSVYLMGVYENFTNVQRKGTFIAHQNGANALLQLRSVEQYQSHPISAKIYEVAYGQMLLANLQSAKRPPIPKRDVAKVHSYLPSLYNNSNVFVMTLIWKEAMVHAKWHEVKQSPNLPTSRLALYELMQNALQLDIEFQGWESSITPAWRYQMLPNTPEVRSTYSKKLQELFLGCRGAPPEVHSYPSMKRCWIWGFYRTSRIFLLRDTLEMLNWMLRFPEPSVPFVPMGPPPTAQGQSVSAELSDRNLCLLHSVTTTHLVDVIEKSCSALIGSFTVPIHLKSFEDLCGMRGYISLWPLGVLDAVLSSGLVPNSNAADSPPARSYTSTSSPPYSYSPQKSQQTSPGSSDGLPSGTQAENHESYATAPQFSELASIRPKSECDQTSSAGSSPSNSTPVYDHNAKKGHIFDSNPAHPWDHPFNLPLYEMGIAEPRQLDVAGIREWINRLLYYIASDLGVKKALYVPLTEGYMPTVKPAVDHILGR</sequence>
<reference evidence="3 4" key="1">
    <citation type="journal article" date="2010" name="Genome Biol.">
        <title>A first genome assembly of the barley fungal pathogen Pyrenophora teres f. teres.</title>
        <authorList>
            <person name="Ellwood S.R."/>
            <person name="Liu Z."/>
            <person name="Syme R.A."/>
            <person name="Lai Z."/>
            <person name="Hane J.K."/>
            <person name="Keiper F."/>
            <person name="Moffat C.S."/>
            <person name="Oliver R.P."/>
            <person name="Friesen T.L."/>
        </authorList>
    </citation>
    <scope>NUCLEOTIDE SEQUENCE [LARGE SCALE GENOMIC DNA]</scope>
    <source>
        <strain evidence="3 4">0-1</strain>
    </source>
</reference>
<evidence type="ECO:0000256" key="1">
    <source>
        <dbReference type="ARBA" id="ARBA00023242"/>
    </source>
</evidence>
<evidence type="ECO:0000313" key="3">
    <source>
        <dbReference type="EMBL" id="EFQ89398.1"/>
    </source>
</evidence>
<dbReference type="EMBL" id="GL535764">
    <property type="protein sequence ID" value="EFQ89398.1"/>
    <property type="molecule type" value="Genomic_DNA"/>
</dbReference>
<proteinExistence type="predicted"/>
<dbReference type="Proteomes" id="UP000001067">
    <property type="component" value="Unassembled WGS sequence"/>
</dbReference>
<dbReference type="InterPro" id="IPR001138">
    <property type="entry name" value="Zn2Cys6_DnaBD"/>
</dbReference>
<dbReference type="AlphaFoldDB" id="E3RY01"/>
<dbReference type="HOGENOM" id="CLU_388814_0_0_1"/>
<feature type="region of interest" description="Disordered" evidence="2">
    <location>
        <begin position="584"/>
        <end position="633"/>
    </location>
</feature>
<feature type="region of interest" description="Disordered" evidence="2">
    <location>
        <begin position="647"/>
        <end position="674"/>
    </location>
</feature>
<feature type="compositionally biased region" description="Low complexity" evidence="2">
    <location>
        <begin position="590"/>
        <end position="616"/>
    </location>
</feature>
<protein>
    <recommendedName>
        <fullName evidence="5">Zn(2)-C6 fungal-type domain-containing protein</fullName>
    </recommendedName>
</protein>
<evidence type="ECO:0008006" key="5">
    <source>
        <dbReference type="Google" id="ProtNLM"/>
    </source>
</evidence>
<evidence type="ECO:0000313" key="4">
    <source>
        <dbReference type="Proteomes" id="UP000001067"/>
    </source>
</evidence>
<feature type="region of interest" description="Disordered" evidence="2">
    <location>
        <begin position="79"/>
        <end position="102"/>
    </location>
</feature>